<evidence type="ECO:0000313" key="2">
    <source>
        <dbReference type="EMBL" id="SDI96611.1"/>
    </source>
</evidence>
<dbReference type="RefSeq" id="WP_089682976.1">
    <property type="nucleotide sequence ID" value="NZ_FNES01000002.1"/>
</dbReference>
<dbReference type="OrthoDB" id="4258484at2"/>
<reference evidence="2 3" key="1">
    <citation type="submission" date="2016-10" db="EMBL/GenBank/DDBJ databases">
        <authorList>
            <person name="de Groot N.N."/>
        </authorList>
    </citation>
    <scope>NUCLEOTIDE SEQUENCE [LARGE SCALE GENOMIC DNA]</scope>
    <source>
        <strain evidence="2 3">CGMCC 1.6133</strain>
    </source>
</reference>
<dbReference type="CDD" id="cd11079">
    <property type="entry name" value="Cyp_unk"/>
    <property type="match status" value="1"/>
</dbReference>
<dbReference type="STRING" id="376427.SAMN04487954_102213"/>
<dbReference type="InterPro" id="IPR036396">
    <property type="entry name" value="Cyt_P450_sf"/>
</dbReference>
<dbReference type="Pfam" id="PF00067">
    <property type="entry name" value="p450"/>
    <property type="match status" value="1"/>
</dbReference>
<dbReference type="SUPFAM" id="SSF48264">
    <property type="entry name" value="Cytochrome P450"/>
    <property type="match status" value="1"/>
</dbReference>
<dbReference type="InterPro" id="IPR001128">
    <property type="entry name" value="Cyt_P450"/>
</dbReference>
<dbReference type="AlphaFoldDB" id="A0A1G8PVV4"/>
<dbReference type="InterPro" id="IPR002397">
    <property type="entry name" value="Cyt_P450_B"/>
</dbReference>
<dbReference type="GO" id="GO:0004497">
    <property type="term" value="F:monooxygenase activity"/>
    <property type="evidence" value="ECO:0007669"/>
    <property type="project" value="InterPro"/>
</dbReference>
<keyword evidence="3" id="KW-1185">Reference proteome</keyword>
<gene>
    <name evidence="2" type="ORF">SAMN04487954_102213</name>
</gene>
<dbReference type="PANTHER" id="PTHR46696:SF6">
    <property type="entry name" value="P450, PUTATIVE (EUROFUNG)-RELATED"/>
    <property type="match status" value="1"/>
</dbReference>
<name>A0A1G8PVV4_9GAMM</name>
<evidence type="ECO:0000313" key="3">
    <source>
        <dbReference type="Proteomes" id="UP000198525"/>
    </source>
</evidence>
<comment type="similarity">
    <text evidence="1">Belongs to the cytochrome P450 family.</text>
</comment>
<dbReference type="EMBL" id="FNES01000002">
    <property type="protein sequence ID" value="SDI96611.1"/>
    <property type="molecule type" value="Genomic_DNA"/>
</dbReference>
<dbReference type="Gene3D" id="1.10.630.10">
    <property type="entry name" value="Cytochrome P450"/>
    <property type="match status" value="1"/>
</dbReference>
<dbReference type="Proteomes" id="UP000198525">
    <property type="component" value="Unassembled WGS sequence"/>
</dbReference>
<organism evidence="2 3">
    <name type="scientific">Billgrantia gudaonensis</name>
    <dbReference type="NCBI Taxonomy" id="376427"/>
    <lineage>
        <taxon>Bacteria</taxon>
        <taxon>Pseudomonadati</taxon>
        <taxon>Pseudomonadota</taxon>
        <taxon>Gammaproteobacteria</taxon>
        <taxon>Oceanospirillales</taxon>
        <taxon>Halomonadaceae</taxon>
        <taxon>Billgrantia</taxon>
    </lineage>
</organism>
<protein>
    <recommendedName>
        <fullName evidence="4">Cytochrome P450</fullName>
    </recommendedName>
</protein>
<proteinExistence type="inferred from homology"/>
<sequence length="388" mass="43273">MNETTDAVHQDWDPRAESVLDDQIAAYDAMRSRCPVAYSDYLQWSLFRHADVKRVLEDHDTFSNAASRHLSVPNAMDPPEHTRFRRLIEPYFGPGPMAAFEPHCREIAESLVARLPESGEIEAMAELGQNFALEIQCAFMGWPTGLHEPLRDWTRRQHAATLAGDRQALGELALEFDGVIRDLLETRRAAGDAAPDDVTTRIMNETVEGRALSDEEIVSILRNWTVGELGTISASIGILMRYLADHPQLQARLRGEPELLPPAIDEILRIDAPLMSNRRRTTRPVEIGGRHIPAGERLTILWGSANRDEAVFGDPDAFRLDRDPEDNLLYGAGIHVCPGAPLARMELKLFMEALLADTVQLKPIPEKPAVRAKFPAGGYSAVPLRVTR</sequence>
<evidence type="ECO:0000256" key="1">
    <source>
        <dbReference type="ARBA" id="ARBA00010617"/>
    </source>
</evidence>
<dbReference type="PANTHER" id="PTHR46696">
    <property type="entry name" value="P450, PUTATIVE (EUROFUNG)-RELATED"/>
    <property type="match status" value="1"/>
</dbReference>
<dbReference type="GO" id="GO:0016705">
    <property type="term" value="F:oxidoreductase activity, acting on paired donors, with incorporation or reduction of molecular oxygen"/>
    <property type="evidence" value="ECO:0007669"/>
    <property type="project" value="InterPro"/>
</dbReference>
<evidence type="ECO:0008006" key="4">
    <source>
        <dbReference type="Google" id="ProtNLM"/>
    </source>
</evidence>
<dbReference type="GO" id="GO:0005506">
    <property type="term" value="F:iron ion binding"/>
    <property type="evidence" value="ECO:0007669"/>
    <property type="project" value="InterPro"/>
</dbReference>
<accession>A0A1G8PVV4</accession>
<dbReference type="GO" id="GO:0020037">
    <property type="term" value="F:heme binding"/>
    <property type="evidence" value="ECO:0007669"/>
    <property type="project" value="InterPro"/>
</dbReference>
<dbReference type="PRINTS" id="PR00359">
    <property type="entry name" value="BP450"/>
</dbReference>